<evidence type="ECO:0000259" key="5">
    <source>
        <dbReference type="Pfam" id="PF05506"/>
    </source>
</evidence>
<keyword evidence="3" id="KW-0378">Hydrolase</keyword>
<sequence length="884" mass="96661">MNSPHSRRRFLAAGAALGSSTLAQTLQRALAVPAARRSGTLADIGHIVFLMQENRSFDHYFGTLAGVRGFNDPRAIRLPSAKPVWHQPHGAAEVLPYHFDARGTNALRIGLNHSWKGSEATWKDWAAWPAQKGPRCMGFFDRQDLPFYYALADAFTVCDAYHCSVFGPTDPNRLYALSGHAGGVLTGISDSRLYNVHNGIYNADIVNDHPSAPGIAWSSYAEQLQALGVSWKVYQEWDNYGDNYLQYFQRFRVDAQGRRLTPDSPYYRQGRALAPGSTAANAPGTSGQWLIDDFRADLRAGRLPAVSWICAPTEYCEHPAETPNAGEHFTARLLAALAEHPDTWARTVLVLSYDENDGFFDHRPPPMAPRDAAQGRSSYPNSGELDPGREPIGLGPRVPALVLSPWSKGGRVNSELFDHTSQIRLLEEWLTQGLGLPRAAVQCPHISPWRRAVCGDLTSTLNLSQPDAQWPQQLPRSAVYFKGWGTADALPPAIQTLPSQERAARPRPACALPYRVAVEGAIQGDAPQFALDFVNSGTAAAAFIVYSGLRGDGPWHYSVAPGQRIAQEVWNWTGGEYHLAVQGPNGFAREFWGRLGAGMLRVEASLIEQPQAQGVQLLLRNGGGSTQRLQLRDLAYGDRSVQTIELAPGQQRLLARSLLASQGWYDLGLRLEGDPRWWRRLSGHLEGAGLDHSDPVLSGLAQAEPSPWPAPASGPAPVQFAASTALTRVGDSVQLSWRELPAGRTHWLGVYRKGQTPGVQGALKWNYVAAPAGSQALSGLGEGEYFIGLFLNDGYAPAAAYLPLRVLRRGDLNGDARIDATDREAQRAALGSCAGQPRYQPLADFDGDACITQADYRAWYEIFAKEAQPCTPSPARCWHPCWCC</sequence>
<dbReference type="Pfam" id="PF05506">
    <property type="entry name" value="PLipase_C_C"/>
    <property type="match status" value="2"/>
</dbReference>
<dbReference type="NCBIfam" id="TIGR03396">
    <property type="entry name" value="PC_PLC"/>
    <property type="match status" value="1"/>
</dbReference>
<dbReference type="Gene3D" id="3.40.720.10">
    <property type="entry name" value="Alkaline Phosphatase, subunit A"/>
    <property type="match status" value="2"/>
</dbReference>
<organism evidence="6 7">
    <name type="scientific">Inhella proteolytica</name>
    <dbReference type="NCBI Taxonomy" id="2795029"/>
    <lineage>
        <taxon>Bacteria</taxon>
        <taxon>Pseudomonadati</taxon>
        <taxon>Pseudomonadota</taxon>
        <taxon>Betaproteobacteria</taxon>
        <taxon>Burkholderiales</taxon>
        <taxon>Sphaerotilaceae</taxon>
        <taxon>Inhella</taxon>
    </lineage>
</organism>
<feature type="region of interest" description="Disordered" evidence="4">
    <location>
        <begin position="364"/>
        <end position="391"/>
    </location>
</feature>
<dbReference type="Gene3D" id="1.10.1330.10">
    <property type="entry name" value="Dockerin domain"/>
    <property type="match status" value="1"/>
</dbReference>
<accession>A0A931J175</accession>
<gene>
    <name evidence="6" type="ORF">I7X39_11930</name>
</gene>
<dbReference type="EC" id="3.1.4.3" evidence="2"/>
<dbReference type="RefSeq" id="WP_198111380.1">
    <property type="nucleotide sequence ID" value="NZ_JAEDAK010000007.1"/>
</dbReference>
<evidence type="ECO:0000256" key="1">
    <source>
        <dbReference type="ARBA" id="ARBA00009717"/>
    </source>
</evidence>
<evidence type="ECO:0000256" key="2">
    <source>
        <dbReference type="ARBA" id="ARBA00012018"/>
    </source>
</evidence>
<dbReference type="InterPro" id="IPR006311">
    <property type="entry name" value="TAT_signal"/>
</dbReference>
<dbReference type="GO" id="GO:0016042">
    <property type="term" value="P:lipid catabolic process"/>
    <property type="evidence" value="ECO:0007669"/>
    <property type="project" value="InterPro"/>
</dbReference>
<keyword evidence="7" id="KW-1185">Reference proteome</keyword>
<feature type="domain" description="Bacterial phospholipase C C-terminal" evidence="5">
    <location>
        <begin position="609"/>
        <end position="684"/>
    </location>
</feature>
<dbReference type="PANTHER" id="PTHR31956">
    <property type="entry name" value="NON-SPECIFIC PHOSPHOLIPASE C4-RELATED"/>
    <property type="match status" value="1"/>
</dbReference>
<comment type="similarity">
    <text evidence="1">Belongs to the bacterial phospholipase C family.</text>
</comment>
<dbReference type="InterPro" id="IPR007312">
    <property type="entry name" value="Phosphoesterase"/>
</dbReference>
<evidence type="ECO:0000256" key="3">
    <source>
        <dbReference type="ARBA" id="ARBA00022801"/>
    </source>
</evidence>
<dbReference type="InterPro" id="IPR008475">
    <property type="entry name" value="PLipase_C_C"/>
</dbReference>
<comment type="caution">
    <text evidence="6">The sequence shown here is derived from an EMBL/GenBank/DDBJ whole genome shotgun (WGS) entry which is preliminary data.</text>
</comment>
<dbReference type="PANTHER" id="PTHR31956:SF1">
    <property type="entry name" value="NON-SPECIFIC PHOSPHOLIPASE C1"/>
    <property type="match status" value="1"/>
</dbReference>
<name>A0A931J175_9BURK</name>
<evidence type="ECO:0000256" key="4">
    <source>
        <dbReference type="SAM" id="MobiDB-lite"/>
    </source>
</evidence>
<protein>
    <recommendedName>
        <fullName evidence="2">phospholipase C</fullName>
        <ecNumber evidence="2">3.1.4.3</ecNumber>
    </recommendedName>
</protein>
<dbReference type="Proteomes" id="UP000613266">
    <property type="component" value="Unassembled WGS sequence"/>
</dbReference>
<proteinExistence type="inferred from homology"/>
<dbReference type="InterPro" id="IPR036439">
    <property type="entry name" value="Dockerin_dom_sf"/>
</dbReference>
<dbReference type="EMBL" id="JAEDAK010000007">
    <property type="protein sequence ID" value="MBH9577611.1"/>
    <property type="molecule type" value="Genomic_DNA"/>
</dbReference>
<dbReference type="AlphaFoldDB" id="A0A931J175"/>
<dbReference type="Pfam" id="PF04185">
    <property type="entry name" value="Phosphoesterase"/>
    <property type="match status" value="1"/>
</dbReference>
<evidence type="ECO:0000313" key="7">
    <source>
        <dbReference type="Proteomes" id="UP000613266"/>
    </source>
</evidence>
<dbReference type="GO" id="GO:0000272">
    <property type="term" value="P:polysaccharide catabolic process"/>
    <property type="evidence" value="ECO:0007669"/>
    <property type="project" value="InterPro"/>
</dbReference>
<reference evidence="6" key="1">
    <citation type="submission" date="2020-12" db="EMBL/GenBank/DDBJ databases">
        <title>The genome sequence of Inhella sp. 1Y17.</title>
        <authorList>
            <person name="Liu Y."/>
        </authorList>
    </citation>
    <scope>NUCLEOTIDE SEQUENCE</scope>
    <source>
        <strain evidence="6">1Y17</strain>
    </source>
</reference>
<dbReference type="GO" id="GO:0034480">
    <property type="term" value="F:phosphatidylcholine phospholipase C activity"/>
    <property type="evidence" value="ECO:0007669"/>
    <property type="project" value="UniProtKB-EC"/>
</dbReference>
<dbReference type="InterPro" id="IPR017767">
    <property type="entry name" value="PC-PLC"/>
</dbReference>
<dbReference type="InterPro" id="IPR017850">
    <property type="entry name" value="Alkaline_phosphatase_core_sf"/>
</dbReference>
<dbReference type="PROSITE" id="PS51318">
    <property type="entry name" value="TAT"/>
    <property type="match status" value="1"/>
</dbReference>
<feature type="domain" description="Bacterial phospholipase C C-terminal" evidence="5">
    <location>
        <begin position="508"/>
        <end position="594"/>
    </location>
</feature>
<evidence type="ECO:0000313" key="6">
    <source>
        <dbReference type="EMBL" id="MBH9577611.1"/>
    </source>
</evidence>